<proteinExistence type="predicted"/>
<protein>
    <submittedName>
        <fullName evidence="2">Uncharacterized protein</fullName>
    </submittedName>
</protein>
<evidence type="ECO:0000313" key="2">
    <source>
        <dbReference type="EMBL" id="KAJ1092318.1"/>
    </source>
</evidence>
<organism evidence="2 3">
    <name type="scientific">Pleurodeles waltl</name>
    <name type="common">Iberian ribbed newt</name>
    <dbReference type="NCBI Taxonomy" id="8319"/>
    <lineage>
        <taxon>Eukaryota</taxon>
        <taxon>Metazoa</taxon>
        <taxon>Chordata</taxon>
        <taxon>Craniata</taxon>
        <taxon>Vertebrata</taxon>
        <taxon>Euteleostomi</taxon>
        <taxon>Amphibia</taxon>
        <taxon>Batrachia</taxon>
        <taxon>Caudata</taxon>
        <taxon>Salamandroidea</taxon>
        <taxon>Salamandridae</taxon>
        <taxon>Pleurodelinae</taxon>
        <taxon>Pleurodeles</taxon>
    </lineage>
</organism>
<sequence>MSQEPTRRPRGGARHCPECFTSTAGLPHWGRLCYRWEVLQVPGTNEEDRGEARHCPECFKSTAGLLHRGTLVLRLGGTPSPRNQRGGQGAEPDTALSASKALPVSRIAGCLCCCWEGLKVPGTNEKARGWTQTLPLALQKRCRSPTSWDNCSAAGRDSKSQEPTRRPGGRARHCPEHFKSAPSLLHRRTHAIHASVVARRSLGRAPP</sequence>
<comment type="caution">
    <text evidence="2">The sequence shown here is derived from an EMBL/GenBank/DDBJ whole genome shotgun (WGS) entry which is preliminary data.</text>
</comment>
<feature type="region of interest" description="Disordered" evidence="1">
    <location>
        <begin position="145"/>
        <end position="177"/>
    </location>
</feature>
<dbReference type="Proteomes" id="UP001066276">
    <property type="component" value="Chromosome 11"/>
</dbReference>
<feature type="compositionally biased region" description="Basic and acidic residues" evidence="1">
    <location>
        <begin position="156"/>
        <end position="165"/>
    </location>
</feature>
<dbReference type="EMBL" id="JANPWB010000015">
    <property type="protein sequence ID" value="KAJ1092318.1"/>
    <property type="molecule type" value="Genomic_DNA"/>
</dbReference>
<feature type="region of interest" description="Disordered" evidence="1">
    <location>
        <begin position="74"/>
        <end position="95"/>
    </location>
</feature>
<name>A0AAV7LMR6_PLEWA</name>
<accession>A0AAV7LMR6</accession>
<evidence type="ECO:0000256" key="1">
    <source>
        <dbReference type="SAM" id="MobiDB-lite"/>
    </source>
</evidence>
<keyword evidence="3" id="KW-1185">Reference proteome</keyword>
<gene>
    <name evidence="2" type="ORF">NDU88_005429</name>
</gene>
<evidence type="ECO:0000313" key="3">
    <source>
        <dbReference type="Proteomes" id="UP001066276"/>
    </source>
</evidence>
<reference evidence="2" key="1">
    <citation type="journal article" date="2022" name="bioRxiv">
        <title>Sequencing and chromosome-scale assembly of the giantPleurodeles waltlgenome.</title>
        <authorList>
            <person name="Brown T."/>
            <person name="Elewa A."/>
            <person name="Iarovenko S."/>
            <person name="Subramanian E."/>
            <person name="Araus A.J."/>
            <person name="Petzold A."/>
            <person name="Susuki M."/>
            <person name="Suzuki K.-i.T."/>
            <person name="Hayashi T."/>
            <person name="Toyoda A."/>
            <person name="Oliveira C."/>
            <person name="Osipova E."/>
            <person name="Leigh N.D."/>
            <person name="Simon A."/>
            <person name="Yun M.H."/>
        </authorList>
    </citation>
    <scope>NUCLEOTIDE SEQUENCE</scope>
    <source>
        <strain evidence="2">20211129_DDA</strain>
        <tissue evidence="2">Liver</tissue>
    </source>
</reference>
<dbReference type="AlphaFoldDB" id="A0AAV7LMR6"/>